<dbReference type="EMBL" id="JACEGQ020000003">
    <property type="protein sequence ID" value="KAH8513881.1"/>
    <property type="molecule type" value="Genomic_DNA"/>
</dbReference>
<dbReference type="AlphaFoldDB" id="A0A8T2Z9C0"/>
<evidence type="ECO:0000256" key="3">
    <source>
        <dbReference type="ARBA" id="ARBA00022824"/>
    </source>
</evidence>
<protein>
    <submittedName>
        <fullName evidence="6">Uncharacterized protein</fullName>
    </submittedName>
</protein>
<evidence type="ECO:0000256" key="1">
    <source>
        <dbReference type="ARBA" id="ARBA00004477"/>
    </source>
</evidence>
<evidence type="ECO:0000313" key="7">
    <source>
        <dbReference type="Proteomes" id="UP000807159"/>
    </source>
</evidence>
<name>A0A8T2Z9C0_POPDE</name>
<dbReference type="PANTHER" id="PTHR31394">
    <property type="entry name" value="TRANSMEMBRANE PROTEIN 199"/>
    <property type="match status" value="1"/>
</dbReference>
<accession>A0A8T2Z9C0</accession>
<evidence type="ECO:0000256" key="5">
    <source>
        <dbReference type="ARBA" id="ARBA00023136"/>
    </source>
</evidence>
<dbReference type="GO" id="GO:0005789">
    <property type="term" value="C:endoplasmic reticulum membrane"/>
    <property type="evidence" value="ECO:0007669"/>
    <property type="project" value="UniProtKB-SubCell"/>
</dbReference>
<dbReference type="Proteomes" id="UP000807159">
    <property type="component" value="Chromosome 3"/>
</dbReference>
<keyword evidence="3" id="KW-0256">Endoplasmic reticulum</keyword>
<evidence type="ECO:0000313" key="6">
    <source>
        <dbReference type="EMBL" id="KAH8513881.1"/>
    </source>
</evidence>
<keyword evidence="4" id="KW-1133">Transmembrane helix</keyword>
<organism evidence="6 7">
    <name type="scientific">Populus deltoides</name>
    <name type="common">Eastern poplar</name>
    <name type="synonym">Eastern cottonwood</name>
    <dbReference type="NCBI Taxonomy" id="3696"/>
    <lineage>
        <taxon>Eukaryota</taxon>
        <taxon>Viridiplantae</taxon>
        <taxon>Streptophyta</taxon>
        <taxon>Embryophyta</taxon>
        <taxon>Tracheophyta</taxon>
        <taxon>Spermatophyta</taxon>
        <taxon>Magnoliopsida</taxon>
        <taxon>eudicotyledons</taxon>
        <taxon>Gunneridae</taxon>
        <taxon>Pentapetalae</taxon>
        <taxon>rosids</taxon>
        <taxon>fabids</taxon>
        <taxon>Malpighiales</taxon>
        <taxon>Salicaceae</taxon>
        <taxon>Saliceae</taxon>
        <taxon>Populus</taxon>
    </lineage>
</organism>
<dbReference type="PANTHER" id="PTHR31394:SF1">
    <property type="entry name" value="TRANSMEMBRANE PROTEIN 199"/>
    <property type="match status" value="1"/>
</dbReference>
<keyword evidence="5" id="KW-0472">Membrane</keyword>
<comment type="subcellular location">
    <subcellularLocation>
        <location evidence="1">Endoplasmic reticulum membrane</location>
        <topology evidence="1">Multi-pass membrane protein</topology>
    </subcellularLocation>
</comment>
<reference evidence="6" key="1">
    <citation type="journal article" date="2021" name="J. Hered.">
        <title>Genome Assembly of Salicaceae Populus deltoides (Eastern Cottonwood) I-69 Based on Nanopore Sequencing and Hi-C Technologies.</title>
        <authorList>
            <person name="Bai S."/>
            <person name="Wu H."/>
            <person name="Zhang J."/>
            <person name="Pan Z."/>
            <person name="Zhao W."/>
            <person name="Li Z."/>
            <person name="Tong C."/>
        </authorList>
    </citation>
    <scope>NUCLEOTIDE SEQUENCE</scope>
    <source>
        <tissue evidence="6">Leaf</tissue>
    </source>
</reference>
<evidence type="ECO:0000256" key="4">
    <source>
        <dbReference type="ARBA" id="ARBA00022989"/>
    </source>
</evidence>
<keyword evidence="2" id="KW-0812">Transmembrane</keyword>
<gene>
    <name evidence="6" type="ORF">H0E87_006940</name>
</gene>
<proteinExistence type="predicted"/>
<evidence type="ECO:0000256" key="2">
    <source>
        <dbReference type="ARBA" id="ARBA00022692"/>
    </source>
</evidence>
<dbReference type="InterPro" id="IPR021013">
    <property type="entry name" value="ATPase_Vma12"/>
</dbReference>
<dbReference type="GO" id="GO:0070072">
    <property type="term" value="P:vacuolar proton-transporting V-type ATPase complex assembly"/>
    <property type="evidence" value="ECO:0007669"/>
    <property type="project" value="InterPro"/>
</dbReference>
<sequence length="155" mass="17894">MSEPRNPPSGLRISMTEPIRSFLLSASKDGDVPRELQDLALNLSSQNNLHYKSFRSIWIRSPPSTRPPDLIRLFSGSNFILSSPKPREKSEELKARLRKLEEMAERKAYAELVKDITPRKNTDEPFSSYKDQMGFGQFFIHLHLLLIVFLQDSNF</sequence>
<keyword evidence="7" id="KW-1185">Reference proteome</keyword>
<comment type="caution">
    <text evidence="6">The sequence shown here is derived from an EMBL/GenBank/DDBJ whole genome shotgun (WGS) entry which is preliminary data.</text>
</comment>